<accession>A0A9K3NBK7</accession>
<comment type="caution">
    <text evidence="1">The sequence shown here is derived from an EMBL/GenBank/DDBJ whole genome shotgun (WGS) entry which is preliminary data.</text>
</comment>
<evidence type="ECO:0000313" key="1">
    <source>
        <dbReference type="EMBL" id="KAF5794256.1"/>
    </source>
</evidence>
<name>A0A9K3NBK7_HELAN</name>
<dbReference type="EMBL" id="MNCJ02000323">
    <property type="protein sequence ID" value="KAF5794256.1"/>
    <property type="molecule type" value="Genomic_DNA"/>
</dbReference>
<dbReference type="Gramene" id="mRNA:HanXRQr2_Chr08g0326051">
    <property type="protein sequence ID" value="CDS:HanXRQr2_Chr08g0326051.1"/>
    <property type="gene ID" value="HanXRQr2_Chr08g0326051"/>
</dbReference>
<proteinExistence type="predicted"/>
<gene>
    <name evidence="1" type="ORF">HanXRQr2_Chr08g0326051</name>
</gene>
<dbReference type="AlphaFoldDB" id="A0A9K3NBK7"/>
<reference evidence="1" key="2">
    <citation type="submission" date="2020-06" db="EMBL/GenBank/DDBJ databases">
        <title>Helianthus annuus Genome sequencing and assembly Release 2.</title>
        <authorList>
            <person name="Gouzy J."/>
            <person name="Langlade N."/>
            <person name="Munos S."/>
        </authorList>
    </citation>
    <scope>NUCLEOTIDE SEQUENCE</scope>
    <source>
        <tissue evidence="1">Leaves</tissue>
    </source>
</reference>
<sequence length="197" mass="22853">MFTISLQTLKVCVCLFRTECSQLPNFLSVCIYLHSTHCMGIYTQLMLSIPKDPIDGPKDHLSSTFHSKDQQGPRRMILRGLTVEPYLSSTSKDQQYPSRLSFDTDKHITTYWPSQTRRIVDLVNLQTNLGHRLHTDRIQTKYRHKCTNKLPLGCSFVFIFYSCRLVSNFDGLWSSSYQNSDVLSSLHCRRIFKVFTS</sequence>
<protein>
    <submittedName>
        <fullName evidence="1">Uncharacterized protein</fullName>
    </submittedName>
</protein>
<evidence type="ECO:0000313" key="2">
    <source>
        <dbReference type="Proteomes" id="UP000215914"/>
    </source>
</evidence>
<dbReference type="Proteomes" id="UP000215914">
    <property type="component" value="Unassembled WGS sequence"/>
</dbReference>
<reference evidence="1" key="1">
    <citation type="journal article" date="2017" name="Nature">
        <title>The sunflower genome provides insights into oil metabolism, flowering and Asterid evolution.</title>
        <authorList>
            <person name="Badouin H."/>
            <person name="Gouzy J."/>
            <person name="Grassa C.J."/>
            <person name="Murat F."/>
            <person name="Staton S.E."/>
            <person name="Cottret L."/>
            <person name="Lelandais-Briere C."/>
            <person name="Owens G.L."/>
            <person name="Carrere S."/>
            <person name="Mayjonade B."/>
            <person name="Legrand L."/>
            <person name="Gill N."/>
            <person name="Kane N.C."/>
            <person name="Bowers J.E."/>
            <person name="Hubner S."/>
            <person name="Bellec A."/>
            <person name="Berard A."/>
            <person name="Berges H."/>
            <person name="Blanchet N."/>
            <person name="Boniface M.C."/>
            <person name="Brunel D."/>
            <person name="Catrice O."/>
            <person name="Chaidir N."/>
            <person name="Claudel C."/>
            <person name="Donnadieu C."/>
            <person name="Faraut T."/>
            <person name="Fievet G."/>
            <person name="Helmstetter N."/>
            <person name="King M."/>
            <person name="Knapp S.J."/>
            <person name="Lai Z."/>
            <person name="Le Paslier M.C."/>
            <person name="Lippi Y."/>
            <person name="Lorenzon L."/>
            <person name="Mandel J.R."/>
            <person name="Marage G."/>
            <person name="Marchand G."/>
            <person name="Marquand E."/>
            <person name="Bret-Mestries E."/>
            <person name="Morien E."/>
            <person name="Nambeesan S."/>
            <person name="Nguyen T."/>
            <person name="Pegot-Espagnet P."/>
            <person name="Pouilly N."/>
            <person name="Raftis F."/>
            <person name="Sallet E."/>
            <person name="Schiex T."/>
            <person name="Thomas J."/>
            <person name="Vandecasteele C."/>
            <person name="Vares D."/>
            <person name="Vear F."/>
            <person name="Vautrin S."/>
            <person name="Crespi M."/>
            <person name="Mangin B."/>
            <person name="Burke J.M."/>
            <person name="Salse J."/>
            <person name="Munos S."/>
            <person name="Vincourt P."/>
            <person name="Rieseberg L.H."/>
            <person name="Langlade N.B."/>
        </authorList>
    </citation>
    <scope>NUCLEOTIDE SEQUENCE</scope>
    <source>
        <tissue evidence="1">Leaves</tissue>
    </source>
</reference>
<keyword evidence="2" id="KW-1185">Reference proteome</keyword>
<organism evidence="1 2">
    <name type="scientific">Helianthus annuus</name>
    <name type="common">Common sunflower</name>
    <dbReference type="NCBI Taxonomy" id="4232"/>
    <lineage>
        <taxon>Eukaryota</taxon>
        <taxon>Viridiplantae</taxon>
        <taxon>Streptophyta</taxon>
        <taxon>Embryophyta</taxon>
        <taxon>Tracheophyta</taxon>
        <taxon>Spermatophyta</taxon>
        <taxon>Magnoliopsida</taxon>
        <taxon>eudicotyledons</taxon>
        <taxon>Gunneridae</taxon>
        <taxon>Pentapetalae</taxon>
        <taxon>asterids</taxon>
        <taxon>campanulids</taxon>
        <taxon>Asterales</taxon>
        <taxon>Asteraceae</taxon>
        <taxon>Asteroideae</taxon>
        <taxon>Heliantheae alliance</taxon>
        <taxon>Heliantheae</taxon>
        <taxon>Helianthus</taxon>
    </lineage>
</organism>